<organism evidence="5 6">
    <name type="scientific">Dokdonella soli</name>
    <dbReference type="NCBI Taxonomy" id="529810"/>
    <lineage>
        <taxon>Bacteria</taxon>
        <taxon>Pseudomonadati</taxon>
        <taxon>Pseudomonadota</taxon>
        <taxon>Gammaproteobacteria</taxon>
        <taxon>Lysobacterales</taxon>
        <taxon>Rhodanobacteraceae</taxon>
        <taxon>Dokdonella</taxon>
    </lineage>
</organism>
<proteinExistence type="inferred from homology"/>
<dbReference type="InterPro" id="IPR052355">
    <property type="entry name" value="CENP-V-like"/>
</dbReference>
<evidence type="ECO:0000256" key="2">
    <source>
        <dbReference type="ARBA" id="ARBA00022723"/>
    </source>
</evidence>
<dbReference type="Proteomes" id="UP001501523">
    <property type="component" value="Unassembled WGS sequence"/>
</dbReference>
<evidence type="ECO:0000256" key="3">
    <source>
        <dbReference type="ARBA" id="ARBA00022833"/>
    </source>
</evidence>
<feature type="domain" description="CENP-V/GFA" evidence="4">
    <location>
        <begin position="2"/>
        <end position="106"/>
    </location>
</feature>
<dbReference type="Pfam" id="PF04828">
    <property type="entry name" value="GFA"/>
    <property type="match status" value="1"/>
</dbReference>
<dbReference type="PANTHER" id="PTHR28620">
    <property type="entry name" value="CENTROMERE PROTEIN V"/>
    <property type="match status" value="1"/>
</dbReference>
<dbReference type="InterPro" id="IPR006913">
    <property type="entry name" value="CENP-V/GFA"/>
</dbReference>
<protein>
    <submittedName>
        <fullName evidence="5">GFA family protein</fullName>
    </submittedName>
</protein>
<dbReference type="EMBL" id="BAAAEU010000030">
    <property type="protein sequence ID" value="GAA0724543.1"/>
    <property type="molecule type" value="Genomic_DNA"/>
</dbReference>
<dbReference type="Gene3D" id="2.170.150.70">
    <property type="match status" value="1"/>
</dbReference>
<comment type="caution">
    <text evidence="5">The sequence shown here is derived from an EMBL/GenBank/DDBJ whole genome shotgun (WGS) entry which is preliminary data.</text>
</comment>
<dbReference type="InterPro" id="IPR011057">
    <property type="entry name" value="Mss4-like_sf"/>
</dbReference>
<evidence type="ECO:0000313" key="5">
    <source>
        <dbReference type="EMBL" id="GAA0724543.1"/>
    </source>
</evidence>
<reference evidence="6" key="1">
    <citation type="journal article" date="2019" name="Int. J. Syst. Evol. Microbiol.">
        <title>The Global Catalogue of Microorganisms (GCM) 10K type strain sequencing project: providing services to taxonomists for standard genome sequencing and annotation.</title>
        <authorList>
            <consortium name="The Broad Institute Genomics Platform"/>
            <consortium name="The Broad Institute Genome Sequencing Center for Infectious Disease"/>
            <person name="Wu L."/>
            <person name="Ma J."/>
        </authorList>
    </citation>
    <scope>NUCLEOTIDE SEQUENCE [LARGE SCALE GENOMIC DNA]</scope>
    <source>
        <strain evidence="6">JCM 15421</strain>
    </source>
</reference>
<keyword evidence="2" id="KW-0479">Metal-binding</keyword>
<name>A0ABP3UAH5_9GAMM</name>
<accession>A0ABP3UAH5</accession>
<sequence length="129" mass="14533">MIEGSCLCGAVQWKFAGQPDGATACNCTACRRYGVLWAYDYENEGIQVSGKTQPFARGKALEFHFCPACGCMAFWRGKQIDEHGRRRIAVNLRMTEPEAVAEIPIDHFDGLDTFEDLPRDGRCVADYWF</sequence>
<dbReference type="RefSeq" id="WP_343794056.1">
    <property type="nucleotide sequence ID" value="NZ_BAAAEU010000030.1"/>
</dbReference>
<dbReference type="PROSITE" id="PS51891">
    <property type="entry name" value="CENP_V_GFA"/>
    <property type="match status" value="1"/>
</dbReference>
<gene>
    <name evidence="5" type="ORF">GCM10009105_37340</name>
</gene>
<keyword evidence="3" id="KW-0862">Zinc</keyword>
<keyword evidence="6" id="KW-1185">Reference proteome</keyword>
<dbReference type="SUPFAM" id="SSF51316">
    <property type="entry name" value="Mss4-like"/>
    <property type="match status" value="1"/>
</dbReference>
<evidence type="ECO:0000259" key="4">
    <source>
        <dbReference type="PROSITE" id="PS51891"/>
    </source>
</evidence>
<dbReference type="PANTHER" id="PTHR28620:SF1">
    <property type="entry name" value="CENP-V_GFA DOMAIN-CONTAINING PROTEIN"/>
    <property type="match status" value="1"/>
</dbReference>
<comment type="similarity">
    <text evidence="1">Belongs to the Gfa family.</text>
</comment>
<evidence type="ECO:0000256" key="1">
    <source>
        <dbReference type="ARBA" id="ARBA00005495"/>
    </source>
</evidence>
<evidence type="ECO:0000313" key="6">
    <source>
        <dbReference type="Proteomes" id="UP001501523"/>
    </source>
</evidence>